<dbReference type="InterPro" id="IPR016032">
    <property type="entry name" value="Sig_transdc_resp-reg_C-effctor"/>
</dbReference>
<reference evidence="9" key="1">
    <citation type="journal article" date="2019" name="Int. J. Syst. Evol. Microbiol.">
        <title>The Global Catalogue of Microorganisms (GCM) 10K type strain sequencing project: providing services to taxonomists for standard genome sequencing and annotation.</title>
        <authorList>
            <consortium name="The Broad Institute Genomics Platform"/>
            <consortium name="The Broad Institute Genome Sequencing Center for Infectious Disease"/>
            <person name="Wu L."/>
            <person name="Ma J."/>
        </authorList>
    </citation>
    <scope>NUCLEOTIDE SEQUENCE [LARGE SCALE GENOMIC DNA]</scope>
    <source>
        <strain evidence="9">CCUG 39402</strain>
    </source>
</reference>
<dbReference type="CDD" id="cd06170">
    <property type="entry name" value="LuxR_C_like"/>
    <property type="match status" value="1"/>
</dbReference>
<dbReference type="SMART" id="SM00421">
    <property type="entry name" value="HTH_LUXR"/>
    <property type="match status" value="1"/>
</dbReference>
<evidence type="ECO:0000256" key="1">
    <source>
        <dbReference type="ARBA" id="ARBA00022553"/>
    </source>
</evidence>
<dbReference type="CDD" id="cd17535">
    <property type="entry name" value="REC_NarL-like"/>
    <property type="match status" value="1"/>
</dbReference>
<feature type="domain" description="HTH luxR-type" evidence="6">
    <location>
        <begin position="149"/>
        <end position="214"/>
    </location>
</feature>
<dbReference type="Pfam" id="PF00072">
    <property type="entry name" value="Response_reg"/>
    <property type="match status" value="1"/>
</dbReference>
<dbReference type="PANTHER" id="PTHR43214:SF41">
    <property type="entry name" value="NITRATE_NITRITE RESPONSE REGULATOR PROTEIN NARP"/>
    <property type="match status" value="1"/>
</dbReference>
<sequence>MNSVFILDDHDIVRFGLETLVASYAPSLRLVGSAASLTSGLRQISELQPDLVISDMSLGESKGLDTVSAVVKAQGHRPVLIVSMHDELIYAEQALALGAKGYVMKENAHALVSSAAFALLRGETWVSSNVSSRILNRLMKRSPLHIQNGDDGESPLSAREVQVLEKLRHGKTTKEIAFGLGLSSRTVDVHRANIKRKLGLRSGSELIAFAITRM</sequence>
<dbReference type="PRINTS" id="PR00038">
    <property type="entry name" value="HTHLUXR"/>
</dbReference>
<evidence type="ECO:0000256" key="5">
    <source>
        <dbReference type="PROSITE-ProRule" id="PRU00169"/>
    </source>
</evidence>
<feature type="domain" description="Response regulatory" evidence="7">
    <location>
        <begin position="3"/>
        <end position="120"/>
    </location>
</feature>
<dbReference type="PROSITE" id="PS00622">
    <property type="entry name" value="HTH_LUXR_1"/>
    <property type="match status" value="1"/>
</dbReference>
<evidence type="ECO:0000256" key="3">
    <source>
        <dbReference type="ARBA" id="ARBA00023125"/>
    </source>
</evidence>
<accession>A0ABW1TXP3</accession>
<dbReference type="PROSITE" id="PS50043">
    <property type="entry name" value="HTH_LUXR_2"/>
    <property type="match status" value="1"/>
</dbReference>
<dbReference type="InterPro" id="IPR001789">
    <property type="entry name" value="Sig_transdc_resp-reg_receiver"/>
</dbReference>
<evidence type="ECO:0000259" key="6">
    <source>
        <dbReference type="PROSITE" id="PS50043"/>
    </source>
</evidence>
<evidence type="ECO:0000256" key="4">
    <source>
        <dbReference type="ARBA" id="ARBA00023163"/>
    </source>
</evidence>
<evidence type="ECO:0000256" key="2">
    <source>
        <dbReference type="ARBA" id="ARBA00023015"/>
    </source>
</evidence>
<dbReference type="SMART" id="SM00448">
    <property type="entry name" value="REC"/>
    <property type="match status" value="1"/>
</dbReference>
<dbReference type="Pfam" id="PF00196">
    <property type="entry name" value="GerE"/>
    <property type="match status" value="1"/>
</dbReference>
<dbReference type="InterPro" id="IPR011006">
    <property type="entry name" value="CheY-like_superfamily"/>
</dbReference>
<comment type="caution">
    <text evidence="8">The sequence shown here is derived from an EMBL/GenBank/DDBJ whole genome shotgun (WGS) entry which is preliminary data.</text>
</comment>
<proteinExistence type="predicted"/>
<feature type="modified residue" description="4-aspartylphosphate" evidence="5">
    <location>
        <position position="55"/>
    </location>
</feature>
<keyword evidence="1 5" id="KW-0597">Phosphoprotein</keyword>
<keyword evidence="4" id="KW-0804">Transcription</keyword>
<organism evidence="8 9">
    <name type="scientific">Polaromonas aquatica</name>
    <dbReference type="NCBI Taxonomy" id="332657"/>
    <lineage>
        <taxon>Bacteria</taxon>
        <taxon>Pseudomonadati</taxon>
        <taxon>Pseudomonadota</taxon>
        <taxon>Betaproteobacteria</taxon>
        <taxon>Burkholderiales</taxon>
        <taxon>Comamonadaceae</taxon>
        <taxon>Polaromonas</taxon>
    </lineage>
</organism>
<evidence type="ECO:0000313" key="8">
    <source>
        <dbReference type="EMBL" id="MFC6281714.1"/>
    </source>
</evidence>
<dbReference type="InterPro" id="IPR039420">
    <property type="entry name" value="WalR-like"/>
</dbReference>
<dbReference type="Proteomes" id="UP001596270">
    <property type="component" value="Unassembled WGS sequence"/>
</dbReference>
<dbReference type="InterPro" id="IPR058245">
    <property type="entry name" value="NreC/VraR/RcsB-like_REC"/>
</dbReference>
<evidence type="ECO:0000313" key="9">
    <source>
        <dbReference type="Proteomes" id="UP001596270"/>
    </source>
</evidence>
<gene>
    <name evidence="8" type="ORF">ACFQND_10770</name>
</gene>
<protein>
    <submittedName>
        <fullName evidence="8">Response regulator</fullName>
    </submittedName>
</protein>
<evidence type="ECO:0000259" key="7">
    <source>
        <dbReference type="PROSITE" id="PS50110"/>
    </source>
</evidence>
<keyword evidence="3" id="KW-0238">DNA-binding</keyword>
<dbReference type="Gene3D" id="3.40.50.2300">
    <property type="match status" value="1"/>
</dbReference>
<dbReference type="PANTHER" id="PTHR43214">
    <property type="entry name" value="TWO-COMPONENT RESPONSE REGULATOR"/>
    <property type="match status" value="1"/>
</dbReference>
<dbReference type="InterPro" id="IPR000792">
    <property type="entry name" value="Tscrpt_reg_LuxR_C"/>
</dbReference>
<keyword evidence="9" id="KW-1185">Reference proteome</keyword>
<dbReference type="RefSeq" id="WP_371437322.1">
    <property type="nucleotide sequence ID" value="NZ_JBHSRS010000018.1"/>
</dbReference>
<dbReference type="EMBL" id="JBHSRS010000018">
    <property type="protein sequence ID" value="MFC6281714.1"/>
    <property type="molecule type" value="Genomic_DNA"/>
</dbReference>
<dbReference type="SUPFAM" id="SSF46894">
    <property type="entry name" value="C-terminal effector domain of the bipartite response regulators"/>
    <property type="match status" value="1"/>
</dbReference>
<dbReference type="SUPFAM" id="SSF52172">
    <property type="entry name" value="CheY-like"/>
    <property type="match status" value="1"/>
</dbReference>
<name>A0ABW1TXP3_9BURK</name>
<keyword evidence="2" id="KW-0805">Transcription regulation</keyword>
<dbReference type="PROSITE" id="PS50110">
    <property type="entry name" value="RESPONSE_REGULATORY"/>
    <property type="match status" value="1"/>
</dbReference>